<dbReference type="Gene3D" id="3.90.79.10">
    <property type="entry name" value="Nucleoside Triphosphate Pyrophosphohydrolase"/>
    <property type="match status" value="1"/>
</dbReference>
<dbReference type="EMBL" id="JAMKBI010000010">
    <property type="protein sequence ID" value="MCZ8534480.1"/>
    <property type="molecule type" value="Genomic_DNA"/>
</dbReference>
<name>A0A9X3RAD7_9BACI</name>
<protein>
    <submittedName>
        <fullName evidence="5">NUDIX hydrolase</fullName>
    </submittedName>
</protein>
<keyword evidence="6" id="KW-1185">Reference proteome</keyword>
<comment type="caution">
    <text evidence="5">The sequence shown here is derived from an EMBL/GenBank/DDBJ whole genome shotgun (WGS) entry which is preliminary data.</text>
</comment>
<dbReference type="InterPro" id="IPR020476">
    <property type="entry name" value="Nudix_hydrolase"/>
</dbReference>
<dbReference type="SUPFAM" id="SSF55811">
    <property type="entry name" value="Nudix"/>
    <property type="match status" value="1"/>
</dbReference>
<comment type="cofactor">
    <cofactor evidence="1">
        <name>Mg(2+)</name>
        <dbReference type="ChEBI" id="CHEBI:18420"/>
    </cofactor>
</comment>
<accession>A0A9X3RAD7</accession>
<dbReference type="CDD" id="cd02883">
    <property type="entry name" value="NUDIX_Hydrolase"/>
    <property type="match status" value="1"/>
</dbReference>
<dbReference type="Proteomes" id="UP001152172">
    <property type="component" value="Unassembled WGS sequence"/>
</dbReference>
<dbReference type="PROSITE" id="PS51462">
    <property type="entry name" value="NUDIX"/>
    <property type="match status" value="1"/>
</dbReference>
<dbReference type="InterPro" id="IPR020084">
    <property type="entry name" value="NUDIX_hydrolase_CS"/>
</dbReference>
<reference evidence="5" key="1">
    <citation type="submission" date="2022-05" db="EMBL/GenBank/DDBJ databases">
        <authorList>
            <person name="Colautti A."/>
            <person name="Iacumin L."/>
        </authorList>
    </citation>
    <scope>NUCLEOTIDE SEQUENCE</scope>
    <source>
        <strain evidence="5">DSM 30747</strain>
    </source>
</reference>
<evidence type="ECO:0000313" key="6">
    <source>
        <dbReference type="Proteomes" id="UP001152172"/>
    </source>
</evidence>
<gene>
    <name evidence="5" type="ORF">M9R61_14310</name>
</gene>
<dbReference type="InterPro" id="IPR015797">
    <property type="entry name" value="NUDIX_hydrolase-like_dom_sf"/>
</dbReference>
<keyword evidence="2 3" id="KW-0378">Hydrolase</keyword>
<evidence type="ECO:0000313" key="5">
    <source>
        <dbReference type="EMBL" id="MCZ8534480.1"/>
    </source>
</evidence>
<dbReference type="RefSeq" id="WP_269922626.1">
    <property type="nucleotide sequence ID" value="NZ_JAMKBI010000010.1"/>
</dbReference>
<dbReference type="GO" id="GO:0016787">
    <property type="term" value="F:hydrolase activity"/>
    <property type="evidence" value="ECO:0007669"/>
    <property type="project" value="UniProtKB-KW"/>
</dbReference>
<dbReference type="AlphaFoldDB" id="A0A9X3RAD7"/>
<dbReference type="PANTHER" id="PTHR43046:SF2">
    <property type="entry name" value="8-OXO-DGTP DIPHOSPHATASE-RELATED"/>
    <property type="match status" value="1"/>
</dbReference>
<dbReference type="PANTHER" id="PTHR43046">
    <property type="entry name" value="GDP-MANNOSE MANNOSYL HYDROLASE"/>
    <property type="match status" value="1"/>
</dbReference>
<dbReference type="PROSITE" id="PS00893">
    <property type="entry name" value="NUDIX_BOX"/>
    <property type="match status" value="1"/>
</dbReference>
<dbReference type="InterPro" id="IPR000086">
    <property type="entry name" value="NUDIX_hydrolase_dom"/>
</dbReference>
<feature type="domain" description="Nudix hydrolase" evidence="4">
    <location>
        <begin position="3"/>
        <end position="134"/>
    </location>
</feature>
<evidence type="ECO:0000256" key="3">
    <source>
        <dbReference type="RuleBase" id="RU003476"/>
    </source>
</evidence>
<organism evidence="5 6">
    <name type="scientific">Psychrobacillus psychrodurans</name>
    <dbReference type="NCBI Taxonomy" id="126157"/>
    <lineage>
        <taxon>Bacteria</taxon>
        <taxon>Bacillati</taxon>
        <taxon>Bacillota</taxon>
        <taxon>Bacilli</taxon>
        <taxon>Bacillales</taxon>
        <taxon>Bacillaceae</taxon>
        <taxon>Psychrobacillus</taxon>
    </lineage>
</organism>
<evidence type="ECO:0000256" key="1">
    <source>
        <dbReference type="ARBA" id="ARBA00001946"/>
    </source>
</evidence>
<dbReference type="Pfam" id="PF00293">
    <property type="entry name" value="NUDIX"/>
    <property type="match status" value="1"/>
</dbReference>
<dbReference type="PRINTS" id="PR00502">
    <property type="entry name" value="NUDIXFAMILY"/>
</dbReference>
<sequence length="142" mass="16044">MFSWKGAAGICVNDQKEVLMVLQAAPGEDKKWTVPSGTLEEGETIEECCTREFSEETGFIVKTIDKVHNKSGNLSEHGISYYVDYFLVTIISGEITLQDPDEFILEIAWKSFEEIQVLDLAYPEDIHIIEKVLQNGMDKLPN</sequence>
<comment type="similarity">
    <text evidence="3">Belongs to the Nudix hydrolase family.</text>
</comment>
<evidence type="ECO:0000256" key="2">
    <source>
        <dbReference type="ARBA" id="ARBA00022801"/>
    </source>
</evidence>
<proteinExistence type="inferred from homology"/>
<evidence type="ECO:0000259" key="4">
    <source>
        <dbReference type="PROSITE" id="PS51462"/>
    </source>
</evidence>